<keyword evidence="4" id="KW-0812">Transmembrane</keyword>
<dbReference type="InterPro" id="IPR036942">
    <property type="entry name" value="Beta-barrel_TonB_sf"/>
</dbReference>
<evidence type="ECO:0000256" key="4">
    <source>
        <dbReference type="ARBA" id="ARBA00022692"/>
    </source>
</evidence>
<keyword evidence="5" id="KW-0472">Membrane</keyword>
<dbReference type="GO" id="GO:0044718">
    <property type="term" value="P:siderophore transmembrane transport"/>
    <property type="evidence" value="ECO:0007669"/>
    <property type="project" value="TreeGrafter"/>
</dbReference>
<dbReference type="SUPFAM" id="SSF56935">
    <property type="entry name" value="Porins"/>
    <property type="match status" value="1"/>
</dbReference>
<dbReference type="Pfam" id="PF25183">
    <property type="entry name" value="OMP_b-brl_4"/>
    <property type="match status" value="1"/>
</dbReference>
<keyword evidence="8" id="KW-0675">Receptor</keyword>
<evidence type="ECO:0000256" key="2">
    <source>
        <dbReference type="ARBA" id="ARBA00022448"/>
    </source>
</evidence>
<dbReference type="RefSeq" id="WP_089410511.1">
    <property type="nucleotide sequence ID" value="NZ_FZOU01000018.1"/>
</dbReference>
<dbReference type="EMBL" id="FZOU01000018">
    <property type="protein sequence ID" value="SNT44223.1"/>
    <property type="molecule type" value="Genomic_DNA"/>
</dbReference>
<reference evidence="8 9" key="1">
    <citation type="submission" date="2017-06" db="EMBL/GenBank/DDBJ databases">
        <authorList>
            <person name="Kim H.J."/>
            <person name="Triplett B.A."/>
        </authorList>
    </citation>
    <scope>NUCLEOTIDE SEQUENCE [LARGE SCALE GENOMIC DNA]</scope>
    <source>
        <strain evidence="8 9">DSM 18704</strain>
    </source>
</reference>
<dbReference type="PROSITE" id="PS01156">
    <property type="entry name" value="TONB_DEPENDENT_REC_2"/>
    <property type="match status" value="1"/>
</dbReference>
<comment type="subcellular location">
    <subcellularLocation>
        <location evidence="1">Cell outer membrane</location>
        <topology evidence="1">Multi-pass membrane protein</topology>
    </subcellularLocation>
</comment>
<evidence type="ECO:0000313" key="8">
    <source>
        <dbReference type="EMBL" id="SNT44223.1"/>
    </source>
</evidence>
<evidence type="ECO:0000256" key="5">
    <source>
        <dbReference type="ARBA" id="ARBA00023136"/>
    </source>
</evidence>
<dbReference type="InterPro" id="IPR010917">
    <property type="entry name" value="TonB_rcpt_CS"/>
</dbReference>
<dbReference type="InterPro" id="IPR057601">
    <property type="entry name" value="Oar-like_b-barrel"/>
</dbReference>
<gene>
    <name evidence="8" type="ORF">SAMN05421770_11815</name>
</gene>
<feature type="domain" description="TonB-dependent transporter Oar-like beta-barrel" evidence="7">
    <location>
        <begin position="266"/>
        <end position="1145"/>
    </location>
</feature>
<dbReference type="GO" id="GO:0009279">
    <property type="term" value="C:cell outer membrane"/>
    <property type="evidence" value="ECO:0007669"/>
    <property type="project" value="UniProtKB-SubCell"/>
</dbReference>
<dbReference type="PANTHER" id="PTHR30069">
    <property type="entry name" value="TONB-DEPENDENT OUTER MEMBRANE RECEPTOR"/>
    <property type="match status" value="1"/>
</dbReference>
<keyword evidence="2" id="KW-0813">Transport</keyword>
<dbReference type="Gene3D" id="2.60.40.1120">
    <property type="entry name" value="Carboxypeptidase-like, regulatory domain"/>
    <property type="match status" value="1"/>
</dbReference>
<evidence type="ECO:0000256" key="1">
    <source>
        <dbReference type="ARBA" id="ARBA00004571"/>
    </source>
</evidence>
<dbReference type="InterPro" id="IPR013784">
    <property type="entry name" value="Carb-bd-like_fold"/>
</dbReference>
<dbReference type="Proteomes" id="UP000198356">
    <property type="component" value="Unassembled WGS sequence"/>
</dbReference>
<dbReference type="AlphaFoldDB" id="A0A239MPQ0"/>
<dbReference type="PANTHER" id="PTHR30069:SF46">
    <property type="entry name" value="OAR PROTEIN"/>
    <property type="match status" value="1"/>
</dbReference>
<dbReference type="InterPro" id="IPR039426">
    <property type="entry name" value="TonB-dep_rcpt-like"/>
</dbReference>
<keyword evidence="3" id="KW-1134">Transmembrane beta strand</keyword>
<protein>
    <submittedName>
        <fullName evidence="8">TonB-dependent Receptor Plug Domain</fullName>
    </submittedName>
</protein>
<dbReference type="Gene3D" id="2.40.170.20">
    <property type="entry name" value="TonB-dependent receptor, beta-barrel domain"/>
    <property type="match status" value="1"/>
</dbReference>
<dbReference type="SUPFAM" id="SSF49452">
    <property type="entry name" value="Starch-binding domain-like"/>
    <property type="match status" value="1"/>
</dbReference>
<evidence type="ECO:0000256" key="3">
    <source>
        <dbReference type="ARBA" id="ARBA00022452"/>
    </source>
</evidence>
<keyword evidence="6" id="KW-0998">Cell outer membrane</keyword>
<dbReference type="Pfam" id="PF13620">
    <property type="entry name" value="CarboxypepD_reg"/>
    <property type="match status" value="1"/>
</dbReference>
<evidence type="ECO:0000256" key="6">
    <source>
        <dbReference type="ARBA" id="ARBA00023237"/>
    </source>
</evidence>
<evidence type="ECO:0000313" key="9">
    <source>
        <dbReference type="Proteomes" id="UP000198356"/>
    </source>
</evidence>
<evidence type="ECO:0000259" key="7">
    <source>
        <dbReference type="Pfam" id="PF25183"/>
    </source>
</evidence>
<dbReference type="GO" id="GO:0015344">
    <property type="term" value="F:siderophore uptake transmembrane transporter activity"/>
    <property type="evidence" value="ECO:0007669"/>
    <property type="project" value="TreeGrafter"/>
</dbReference>
<organism evidence="8 9">
    <name type="scientific">Granulicella rosea</name>
    <dbReference type="NCBI Taxonomy" id="474952"/>
    <lineage>
        <taxon>Bacteria</taxon>
        <taxon>Pseudomonadati</taxon>
        <taxon>Acidobacteriota</taxon>
        <taxon>Terriglobia</taxon>
        <taxon>Terriglobales</taxon>
        <taxon>Acidobacteriaceae</taxon>
        <taxon>Granulicella</taxon>
    </lineage>
</organism>
<dbReference type="GO" id="GO:0030246">
    <property type="term" value="F:carbohydrate binding"/>
    <property type="evidence" value="ECO:0007669"/>
    <property type="project" value="InterPro"/>
</dbReference>
<proteinExistence type="predicted"/>
<sequence length="1152" mass="123209">MTVFFSQARPVGRSAGFSAVRELFLGMLCLLLLVAPGAISAQTTGAIVGTVTDERGARIVGADVTARDTATGVTRSSKSNGGGEYSFPALAPGDYEITFAAPGFANQLQRATLNVTDRIAVNAKLSVTSATVSIEVRAQEPLLQTENTAQGRVIDGESVRDLPLATNNFTQLLALAPGASAPLNDATALGRGTQNISSNGARTGSNAIYIDGVDAINVHVNSAANNTFASNGTVIPPTEAIQEFKIQTALFDALTGRSGGSNVAVITRSGTSKLHGSLYEFFRNDDLNANLFFFNYVNAPRPKLKQNQFGATVGGQILPGKVFGFFSYQGTRQINGVQGTNYLSLPQVTDDRSAAALGAYGATLGKTSHSGPTILANGSNISPTALALLQYKLPNGRYLIPTPLTSATVGVNYAVSVPSSFDEDEYTGSTDYQIRSSDRLSFHTVIAEQPQFNSLPNGTTAVAGFGTTQLFKSRLFSIAETHILSSSMVNEFRVGLSRLLGTTAFENQIPLASVGMTRFNSNTFTDIPQISISGEFRLGYSVNADQADASNTWQYFDNLSVLKGHHNLNFGVEMRRYQDNYFSNNRMRGTIDILSFQNFLLGQNGVQNGTGYSDLYTTSVASGVVQRDDRIRDVSGFAQDSWKARPNLTVNFGLRYEYLGLPVDRYGRNGAFDPRFYQAPPAGGSTSLGFVQESNARNPVPGIAKVSNTLTDNVGHLNFAPRLGLSMQVLPRVVVRAGYGLFYDRLSNQLGLLESLSLPNYVRTDGINSTGGSGTQINQSASLANPFPTLPQASQFPVLPVLYSSSAATTVAPISINDIDPKLRTPYYQQYGANLQTQITRNSMLEVGYVGARGIALPVETEINQAQIASAANPVNGQTATTTSNVAARSPYQGFSNTGLLFLQTTTYSNYNSLQGTLIVKSGHSEMLATYAWSHSLDDASGSADGSNFNSIAGDQTNPRAAYGSSDFDRTHHLAVRFVYDAPRLHRGLFARRYVSGLVNGYNVSGVVVAQSGLPYSITNTGGATYYGTDTSLASYAAGRTAASAVYGGRPESRLLKYFDTSAFVGAGTVYGNTGRNIMRGPFQRNVDLAINKRTTIHDSLVSEFRLQAFNVFNMVNFANPGNDEGTAATYGIISSTTGNPRILQLSLKLEF</sequence>
<dbReference type="OrthoDB" id="97893at2"/>
<accession>A0A239MPQ0</accession>
<keyword evidence="9" id="KW-1185">Reference proteome</keyword>
<name>A0A239MPQ0_9BACT</name>